<dbReference type="PROSITE" id="PS50977">
    <property type="entry name" value="HTH_TETR_2"/>
    <property type="match status" value="1"/>
</dbReference>
<reference evidence="7 8" key="2">
    <citation type="submission" date="2020-02" db="EMBL/GenBank/DDBJ databases">
        <authorList>
            <person name="Sun Q."/>
            <person name="Inoue M."/>
        </authorList>
    </citation>
    <scope>NUCLEOTIDE SEQUENCE [LARGE SCALE GENOMIC DNA]</scope>
    <source>
        <strain evidence="7 8">KCTC 22478</strain>
    </source>
</reference>
<evidence type="ECO:0000313" key="7">
    <source>
        <dbReference type="EMBL" id="NKE16227.1"/>
    </source>
</evidence>
<dbReference type="InterPro" id="IPR039536">
    <property type="entry name" value="TetR_C_Proteobacteria"/>
</dbReference>
<dbReference type="AlphaFoldDB" id="A0A9X9WG65"/>
<keyword evidence="3" id="KW-0804">Transcription</keyword>
<organism evidence="6 9">
    <name type="scientific">Neoroseomonas oryzicola</name>
    <dbReference type="NCBI Taxonomy" id="535904"/>
    <lineage>
        <taxon>Bacteria</taxon>
        <taxon>Pseudomonadati</taxon>
        <taxon>Pseudomonadota</taxon>
        <taxon>Alphaproteobacteria</taxon>
        <taxon>Acetobacterales</taxon>
        <taxon>Acetobacteraceae</taxon>
        <taxon>Neoroseomonas</taxon>
    </lineage>
</organism>
<dbReference type="Proteomes" id="UP001138708">
    <property type="component" value="Unassembled WGS sequence"/>
</dbReference>
<evidence type="ECO:0000259" key="5">
    <source>
        <dbReference type="PROSITE" id="PS50977"/>
    </source>
</evidence>
<proteinExistence type="predicted"/>
<dbReference type="Pfam" id="PF00440">
    <property type="entry name" value="TetR_N"/>
    <property type="match status" value="1"/>
</dbReference>
<feature type="domain" description="HTH tetR-type" evidence="5">
    <location>
        <begin position="33"/>
        <end position="93"/>
    </location>
</feature>
<evidence type="ECO:0000313" key="9">
    <source>
        <dbReference type="Proteomes" id="UP001138708"/>
    </source>
</evidence>
<evidence type="ECO:0000256" key="3">
    <source>
        <dbReference type="ARBA" id="ARBA00023163"/>
    </source>
</evidence>
<dbReference type="InterPro" id="IPR001647">
    <property type="entry name" value="HTH_TetR"/>
</dbReference>
<evidence type="ECO:0000313" key="6">
    <source>
        <dbReference type="EMBL" id="MBR0659325.1"/>
    </source>
</evidence>
<dbReference type="PANTHER" id="PTHR30055">
    <property type="entry name" value="HTH-TYPE TRANSCRIPTIONAL REGULATOR RUTR"/>
    <property type="match status" value="1"/>
</dbReference>
<feature type="DNA-binding region" description="H-T-H motif" evidence="4">
    <location>
        <begin position="56"/>
        <end position="75"/>
    </location>
</feature>
<dbReference type="GO" id="GO:0000976">
    <property type="term" value="F:transcription cis-regulatory region binding"/>
    <property type="evidence" value="ECO:0007669"/>
    <property type="project" value="TreeGrafter"/>
</dbReference>
<dbReference type="SUPFAM" id="SSF48498">
    <property type="entry name" value="Tetracyclin repressor-like, C-terminal domain"/>
    <property type="match status" value="1"/>
</dbReference>
<evidence type="ECO:0000256" key="2">
    <source>
        <dbReference type="ARBA" id="ARBA00023125"/>
    </source>
</evidence>
<reference evidence="6" key="1">
    <citation type="submission" date="2020-01" db="EMBL/GenBank/DDBJ databases">
        <authorList>
            <person name="Rat A."/>
        </authorList>
    </citation>
    <scope>NUCLEOTIDE SEQUENCE</scope>
    <source>
        <strain evidence="6">LMG 31161</strain>
    </source>
</reference>
<dbReference type="PANTHER" id="PTHR30055:SF223">
    <property type="entry name" value="HTH-TYPE TRANSCRIPTIONAL REGULATOR UIDR"/>
    <property type="match status" value="1"/>
</dbReference>
<evidence type="ECO:0000256" key="4">
    <source>
        <dbReference type="PROSITE-ProRule" id="PRU00335"/>
    </source>
</evidence>
<dbReference type="InterPro" id="IPR009057">
    <property type="entry name" value="Homeodomain-like_sf"/>
</dbReference>
<dbReference type="GO" id="GO:0003700">
    <property type="term" value="F:DNA-binding transcription factor activity"/>
    <property type="evidence" value="ECO:0007669"/>
    <property type="project" value="TreeGrafter"/>
</dbReference>
<dbReference type="InterPro" id="IPR036271">
    <property type="entry name" value="Tet_transcr_reg_TetR-rel_C_sf"/>
</dbReference>
<dbReference type="Pfam" id="PF14246">
    <property type="entry name" value="TetR_C_7"/>
    <property type="match status" value="1"/>
</dbReference>
<dbReference type="FunFam" id="1.10.10.60:FF:000141">
    <property type="entry name" value="TetR family transcriptional regulator"/>
    <property type="match status" value="1"/>
</dbReference>
<dbReference type="PRINTS" id="PR00455">
    <property type="entry name" value="HTHTETR"/>
</dbReference>
<gene>
    <name evidence="7" type="ORF">GWK15_04680</name>
    <name evidence="6" type="ORF">GXW75_08715</name>
</gene>
<sequence>MRLTAPALFFNDCLVSHKESPMEAPTPRRRRKDARPAELLDAALDTFREKGFAATRMEDIAARAGVSKGTIYLYYPSKEAVFEALVRANLVPRIERIQALMATAQGPATERLHMMITAFAQVAADARLVALPKLVLAEAGNFPDLARFYRHEVIGRGLAIVAGILRGGMESGEFRALDPEVTARLFMAPMILAALWRTTFAPIEDAPLPPETLLRQHLDLFLRGLRPEPAS</sequence>
<comment type="caution">
    <text evidence="6">The sequence shown here is derived from an EMBL/GenBank/DDBJ whole genome shotgun (WGS) entry which is preliminary data.</text>
</comment>
<reference evidence="6" key="3">
    <citation type="journal article" date="2021" name="Syst. Appl. Microbiol.">
        <title>Roseomonas hellenica sp. nov., isolated from roots of wild-growing Alkanna tinctoria.</title>
        <authorList>
            <person name="Rat A."/>
            <person name="Naranjo H.D."/>
            <person name="Lebbe L."/>
            <person name="Cnockaert M."/>
            <person name="Krigas N."/>
            <person name="Grigoriadou K."/>
            <person name="Maloupa E."/>
            <person name="Willems A."/>
        </authorList>
    </citation>
    <scope>NUCLEOTIDE SEQUENCE</scope>
    <source>
        <strain evidence="6">LMG 31161</strain>
    </source>
</reference>
<dbReference type="InterPro" id="IPR050109">
    <property type="entry name" value="HTH-type_TetR-like_transc_reg"/>
</dbReference>
<dbReference type="EMBL" id="JAAEDK010000016">
    <property type="protein sequence ID" value="MBR0659325.1"/>
    <property type="molecule type" value="Genomic_DNA"/>
</dbReference>
<evidence type="ECO:0000256" key="1">
    <source>
        <dbReference type="ARBA" id="ARBA00023015"/>
    </source>
</evidence>
<name>A0A9X9WG65_9PROT</name>
<dbReference type="Gene3D" id="1.10.357.10">
    <property type="entry name" value="Tetracycline Repressor, domain 2"/>
    <property type="match status" value="1"/>
</dbReference>
<dbReference type="EMBL" id="JAAVUP010000001">
    <property type="protein sequence ID" value="NKE16227.1"/>
    <property type="molecule type" value="Genomic_DNA"/>
</dbReference>
<keyword evidence="1" id="KW-0805">Transcription regulation</keyword>
<accession>A0A9X9WG65</accession>
<dbReference type="Proteomes" id="UP000746741">
    <property type="component" value="Unassembled WGS sequence"/>
</dbReference>
<evidence type="ECO:0000313" key="8">
    <source>
        <dbReference type="Proteomes" id="UP000746741"/>
    </source>
</evidence>
<keyword evidence="2 4" id="KW-0238">DNA-binding</keyword>
<keyword evidence="8" id="KW-1185">Reference proteome</keyword>
<protein>
    <submittedName>
        <fullName evidence="6">TetR/AcrR family transcriptional regulator</fullName>
    </submittedName>
</protein>
<dbReference type="SUPFAM" id="SSF46689">
    <property type="entry name" value="Homeodomain-like"/>
    <property type="match status" value="1"/>
</dbReference>